<gene>
    <name evidence="3" type="ORF">WJX75_005937</name>
</gene>
<dbReference type="EMBL" id="JALJOT010000012">
    <property type="protein sequence ID" value="KAK9904935.1"/>
    <property type="molecule type" value="Genomic_DNA"/>
</dbReference>
<evidence type="ECO:0000256" key="1">
    <source>
        <dbReference type="SAM" id="Coils"/>
    </source>
</evidence>
<feature type="compositionally biased region" description="Low complexity" evidence="2">
    <location>
        <begin position="946"/>
        <end position="960"/>
    </location>
</feature>
<feature type="compositionally biased region" description="Pro residues" evidence="2">
    <location>
        <begin position="907"/>
        <end position="917"/>
    </location>
</feature>
<organism evidence="3 4">
    <name type="scientific">Coccomyxa subellipsoidea</name>
    <dbReference type="NCBI Taxonomy" id="248742"/>
    <lineage>
        <taxon>Eukaryota</taxon>
        <taxon>Viridiplantae</taxon>
        <taxon>Chlorophyta</taxon>
        <taxon>core chlorophytes</taxon>
        <taxon>Trebouxiophyceae</taxon>
        <taxon>Trebouxiophyceae incertae sedis</taxon>
        <taxon>Coccomyxaceae</taxon>
        <taxon>Coccomyxa</taxon>
    </lineage>
</organism>
<reference evidence="3 4" key="1">
    <citation type="journal article" date="2024" name="Nat. Commun.">
        <title>Phylogenomics reveals the evolutionary origins of lichenization in chlorophyte algae.</title>
        <authorList>
            <person name="Puginier C."/>
            <person name="Libourel C."/>
            <person name="Otte J."/>
            <person name="Skaloud P."/>
            <person name="Haon M."/>
            <person name="Grisel S."/>
            <person name="Petersen M."/>
            <person name="Berrin J.G."/>
            <person name="Delaux P.M."/>
            <person name="Dal Grande F."/>
            <person name="Keller J."/>
        </authorList>
    </citation>
    <scope>NUCLEOTIDE SEQUENCE [LARGE SCALE GENOMIC DNA]</scope>
    <source>
        <strain evidence="3 4">SAG 216-7</strain>
    </source>
</reference>
<dbReference type="PANTHER" id="PTHR45615:SF66">
    <property type="entry name" value="CARD DOMAIN-CONTAINING PROTEIN"/>
    <property type="match status" value="1"/>
</dbReference>
<comment type="caution">
    <text evidence="3">The sequence shown here is derived from an EMBL/GenBank/DDBJ whole genome shotgun (WGS) entry which is preliminary data.</text>
</comment>
<sequence length="1101" mass="115697">MAPKKKNKEVELMALPAGVPEVIQVVCNNYFGHFVVRSKTVVDRQWQEHPVAKFASLCGKSHLAWRHNTSVAAVGAQAGLTLYDWLATNKLTNDVLDHLARNAKECEWERPKLPGEASRFVVSLKGYSKSGQGIANGHAKTTTEAAQAGTNKASNQSGGGVITAVRDVAVDRTPRTDNASRLLPTELHTPNIGIAQVRGDDTAMARAGHQPAGQAGSMSSGNRMCSPRRKQASLNAPVGGVSQAEAPKAAAASEGPPAPVQAPVGGVSQAEAPKAAAASEGPPQQIKTGPAENAAEYQVATEAGKVAMQAADPALRTPTPPAGMNKPTSGDIDMEHSTAVARLGRLKRCSTTANLTTDVVGTFTKRFKAEAAAKKAAIADKVSAQRELAAVRAAMQTLECDRNSAIASAKAAKECEASKEQQLAELQAQLAAAQESAAAHKKQATSARGDLFALKASTKKSEKALTEENAKLKGELAQAKSLNETIRSSSQHVRVQLEAAKKEAAKAQENAQEIAGKEVQEAKEKEEAAVKELEAAKQREAEIKRQLESAVKEAEEARKDVQEAKEKQAAATKELEASKLAAYKEKACTNAESSSLKAQLEAARKKEAEAKAQLDRLRKEADAAAAMAADEAQQVKLAAAEEAQRLKGEVQNLQIQYQNTTNLHRETHAESLRLQTELADALRKEARMQADAADAIAKFNNKVQQAKRQEDIMKAQVTDLETKLSAANEAGAAAVNAKGIFEEVAKQSRHEMAALRAEIAALRTRHEAELHEAQQALQRERAQLQATFEADVEAMREQIAKEMRAAVEKDLAAALEDSFDDDMEQEEEEHEEGAQDDGDQHSDAGAGAAQLTARAEAAAYAGMGGPVDNSPNKASTCSGQTCHDEPSSAEPSPHGTPQHPGGGNSRAPPPPPPPPQPQTNGIDPQPNHAQQAAGSSKECEASKDVSGAANGNGAAPGESASAHDHASNDSGSVVARAKAGQAAPVGSPGSGASKVRKRGRPVKVVKSSPASAGAICPLEAPAAKRQALSAGTGPSLTAHAKDAGMDVEQDAALLGALMRCKDARNAQARGSLVAEPVLTNYSLSEAVQHMRQMAVLLHSPN</sequence>
<feature type="coiled-coil region" evidence="1">
    <location>
        <begin position="689"/>
        <end position="790"/>
    </location>
</feature>
<feature type="compositionally biased region" description="Polar residues" evidence="2">
    <location>
        <begin position="919"/>
        <end position="934"/>
    </location>
</feature>
<dbReference type="PANTHER" id="PTHR45615">
    <property type="entry name" value="MYOSIN HEAVY CHAIN, NON-MUSCLE"/>
    <property type="match status" value="1"/>
</dbReference>
<feature type="region of interest" description="Disordered" evidence="2">
    <location>
        <begin position="821"/>
        <end position="1006"/>
    </location>
</feature>
<feature type="compositionally biased region" description="Polar residues" evidence="2">
    <location>
        <begin position="131"/>
        <end position="156"/>
    </location>
</feature>
<feature type="compositionally biased region" description="Polar residues" evidence="2">
    <location>
        <begin position="869"/>
        <end position="881"/>
    </location>
</feature>
<name>A0ABR2YGL6_9CHLO</name>
<keyword evidence="4" id="KW-1185">Reference proteome</keyword>
<feature type="compositionally biased region" description="Low complexity" evidence="2">
    <location>
        <begin position="844"/>
        <end position="861"/>
    </location>
</feature>
<feature type="compositionally biased region" description="Basic residues" evidence="2">
    <location>
        <begin position="994"/>
        <end position="1003"/>
    </location>
</feature>
<keyword evidence="1" id="KW-0175">Coiled coil</keyword>
<feature type="coiled-coil region" evidence="1">
    <location>
        <begin position="381"/>
        <end position="663"/>
    </location>
</feature>
<feature type="region of interest" description="Disordered" evidence="2">
    <location>
        <begin position="131"/>
        <end position="158"/>
    </location>
</feature>
<accession>A0ABR2YGL6</accession>
<protein>
    <submittedName>
        <fullName evidence="3">Uncharacterized protein</fullName>
    </submittedName>
</protein>
<feature type="compositionally biased region" description="Acidic residues" evidence="2">
    <location>
        <begin position="821"/>
        <end position="837"/>
    </location>
</feature>
<feature type="region of interest" description="Disordered" evidence="2">
    <location>
        <begin position="171"/>
        <end position="193"/>
    </location>
</feature>
<feature type="region of interest" description="Disordered" evidence="2">
    <location>
        <begin position="206"/>
        <end position="292"/>
    </location>
</feature>
<evidence type="ECO:0000313" key="3">
    <source>
        <dbReference type="EMBL" id="KAK9904935.1"/>
    </source>
</evidence>
<feature type="compositionally biased region" description="Low complexity" evidence="2">
    <location>
        <begin position="244"/>
        <end position="278"/>
    </location>
</feature>
<evidence type="ECO:0000313" key="4">
    <source>
        <dbReference type="Proteomes" id="UP001491310"/>
    </source>
</evidence>
<dbReference type="Proteomes" id="UP001491310">
    <property type="component" value="Unassembled WGS sequence"/>
</dbReference>
<evidence type="ECO:0000256" key="2">
    <source>
        <dbReference type="SAM" id="MobiDB-lite"/>
    </source>
</evidence>
<proteinExistence type="predicted"/>